<dbReference type="InterPro" id="IPR013783">
    <property type="entry name" value="Ig-like_fold"/>
</dbReference>
<evidence type="ECO:0000313" key="4">
    <source>
        <dbReference type="Proteomes" id="UP000809789"/>
    </source>
</evidence>
<evidence type="ECO:0008006" key="5">
    <source>
        <dbReference type="Google" id="ProtNLM"/>
    </source>
</evidence>
<dbReference type="InterPro" id="IPR011483">
    <property type="entry name" value="Sde182_NH-like"/>
</dbReference>
<sequence>MASRTTSFPTKPRLFILSDITNEPDDTQSLCRLLTYSNQLDLEGLVATTSVWLRNKVAPEVMHRVVDGYEKAVSNLNVHAHPDAQYLSADHVRSLIKSGASVYGMEAVGDDIPLSEGANLLLDRLQVSDPRPLWVLLWGGANVLASVVHHIRKLPNAADLRAKLRVYAISDQDDTGAWLRITYPDIFYICSVHGWNQYFNATWTGISGDMPGEEGADRSLVSNAWIKTNIQIGPLGEKYPDVEYVMEGDTPTFPYLIQNGLNSPDNPSWGSWGGRYLPIAETPTGMPKYGHHADAIDTVIGIDGKTATSNKAAIWRWRRAFQHDFAARIQWTMHSEFSKANHHPVVIVNDHSSLSPLHIDVDAGFHVELDASKTYDPDGDSLTFKWYQYKEPSAIVTHHVYEVSDLTIETLDDGRKAKVTVASAEKSCILIREKKPLAKGFPLHMILEVTDSGTPELTAYKRVVIQPINPDFRS</sequence>
<keyword evidence="4" id="KW-1185">Reference proteome</keyword>
<dbReference type="OrthoDB" id="3592035at2759"/>
<proteinExistence type="predicted"/>
<dbReference type="InterPro" id="IPR036452">
    <property type="entry name" value="Ribo_hydro-like"/>
</dbReference>
<evidence type="ECO:0000259" key="1">
    <source>
        <dbReference type="Pfam" id="PF07632"/>
    </source>
</evidence>
<comment type="caution">
    <text evidence="3">The sequence shown here is derived from an EMBL/GenBank/DDBJ whole genome shotgun (WGS) entry which is preliminary data.</text>
</comment>
<name>A0A8K0LB20_9PEZI</name>
<dbReference type="InterPro" id="IPR048527">
    <property type="entry name" value="Sde182_C"/>
</dbReference>
<reference evidence="3" key="1">
    <citation type="submission" date="2021-07" db="EMBL/GenBank/DDBJ databases">
        <title>Elsinoe batatas strain:CRI-CJ2 Genome sequencing and assembly.</title>
        <authorList>
            <person name="Huang L."/>
        </authorList>
    </citation>
    <scope>NUCLEOTIDE SEQUENCE</scope>
    <source>
        <strain evidence="3">CRI-CJ2</strain>
    </source>
</reference>
<feature type="domain" description="Cellulose-binding Sde182 C-terminal" evidence="2">
    <location>
        <begin position="367"/>
        <end position="466"/>
    </location>
</feature>
<dbReference type="AlphaFoldDB" id="A0A8K0LB20"/>
<gene>
    <name evidence="3" type="ORF">KVT40_000979</name>
</gene>
<dbReference type="GO" id="GO:0016799">
    <property type="term" value="F:hydrolase activity, hydrolyzing N-glycosyl compounds"/>
    <property type="evidence" value="ECO:0007669"/>
    <property type="project" value="InterPro"/>
</dbReference>
<protein>
    <recommendedName>
        <fullName evidence="5">Cellulose-binding protein</fullName>
    </recommendedName>
</protein>
<dbReference type="Gene3D" id="3.90.245.10">
    <property type="entry name" value="Ribonucleoside hydrolase-like"/>
    <property type="match status" value="1"/>
</dbReference>
<evidence type="ECO:0000313" key="3">
    <source>
        <dbReference type="EMBL" id="KAG8631839.1"/>
    </source>
</evidence>
<dbReference type="Proteomes" id="UP000809789">
    <property type="component" value="Unassembled WGS sequence"/>
</dbReference>
<dbReference type="Pfam" id="PF07632">
    <property type="entry name" value="Sde182_NH-like"/>
    <property type="match status" value="1"/>
</dbReference>
<dbReference type="Pfam" id="PF21027">
    <property type="entry name" value="Sde0182_C"/>
    <property type="match status" value="1"/>
</dbReference>
<dbReference type="Gene3D" id="2.60.40.10">
    <property type="entry name" value="Immunoglobulins"/>
    <property type="match status" value="1"/>
</dbReference>
<accession>A0A8K0LB20</accession>
<dbReference type="EMBL" id="JAESVG020000001">
    <property type="protein sequence ID" value="KAG8631839.1"/>
    <property type="molecule type" value="Genomic_DNA"/>
</dbReference>
<organism evidence="3 4">
    <name type="scientific">Elsinoe batatas</name>
    <dbReference type="NCBI Taxonomy" id="2601811"/>
    <lineage>
        <taxon>Eukaryota</taxon>
        <taxon>Fungi</taxon>
        <taxon>Dikarya</taxon>
        <taxon>Ascomycota</taxon>
        <taxon>Pezizomycotina</taxon>
        <taxon>Dothideomycetes</taxon>
        <taxon>Dothideomycetidae</taxon>
        <taxon>Myriangiales</taxon>
        <taxon>Elsinoaceae</taxon>
        <taxon>Elsinoe</taxon>
    </lineage>
</organism>
<evidence type="ECO:0000259" key="2">
    <source>
        <dbReference type="Pfam" id="PF21027"/>
    </source>
</evidence>
<feature type="domain" description="Cellulose-binding Sde182 nucleoside hydrolase-like" evidence="1">
    <location>
        <begin position="13"/>
        <end position="276"/>
    </location>
</feature>